<keyword evidence="1" id="KW-0560">Oxidoreductase</keyword>
<accession>A0ABW5FRG5</accession>
<dbReference type="NCBIfam" id="NF005720">
    <property type="entry name" value="PRK07538.1"/>
    <property type="match status" value="1"/>
</dbReference>
<dbReference type="InterPro" id="IPR036188">
    <property type="entry name" value="FAD/NAD-bd_sf"/>
</dbReference>
<evidence type="ECO:0000256" key="1">
    <source>
        <dbReference type="ARBA" id="ARBA00023002"/>
    </source>
</evidence>
<sequence>MIVGAGIGGLTTALCLHAAGFSEIRVVETARELRPLGVGLNILPNAVRVLCELGLEERLSANVIRTAELALYNRHGDLIWSEPRGLSAGHRWPQWSIHRGHLQSVLADAVRSRLGHESIVLDSRLLRCRPAAENRVALDLHSRAADAVTSMVADVVVGADGIRSAVRAGLYPDEGPPPGNGMVMWRGTTWTEPFLTGSSMIVTGDDRQRVVLYPISRDPESGRVLVNWVTGRPWDDDDPSARGDWHRQVPVSKVLRHFGEWRFDWLEVGTILAGAGQVHEYPIVDRDPLPQWTFGHITLLGDAAHAMYPMGSNGATQSIVDAQVLAKALATGDDPGEALRHYEDQRRPVTAGLQASNRRMGPEIVIDIAHQRAPNGFTNIEDVIPAAELAEISNRYAATGRFDVAAVDAQQPVHTRAKTESRQS</sequence>
<dbReference type="RefSeq" id="WP_378264894.1">
    <property type="nucleotide sequence ID" value="NZ_JBHUKR010000007.1"/>
</dbReference>
<evidence type="ECO:0000313" key="4">
    <source>
        <dbReference type="EMBL" id="MFD2417275.1"/>
    </source>
</evidence>
<organism evidence="4 5">
    <name type="scientific">Amycolatopsis pigmentata</name>
    <dbReference type="NCBI Taxonomy" id="450801"/>
    <lineage>
        <taxon>Bacteria</taxon>
        <taxon>Bacillati</taxon>
        <taxon>Actinomycetota</taxon>
        <taxon>Actinomycetes</taxon>
        <taxon>Pseudonocardiales</taxon>
        <taxon>Pseudonocardiaceae</taxon>
        <taxon>Amycolatopsis</taxon>
    </lineage>
</organism>
<keyword evidence="2" id="KW-0503">Monooxygenase</keyword>
<dbReference type="Pfam" id="PF01494">
    <property type="entry name" value="FAD_binding_3"/>
    <property type="match status" value="2"/>
</dbReference>
<evidence type="ECO:0000256" key="2">
    <source>
        <dbReference type="ARBA" id="ARBA00023033"/>
    </source>
</evidence>
<protein>
    <submittedName>
        <fullName evidence="4">Flavin-dependent oxidoreductase</fullName>
    </submittedName>
</protein>
<feature type="domain" description="FAD-binding" evidence="3">
    <location>
        <begin position="291"/>
        <end position="351"/>
    </location>
</feature>
<evidence type="ECO:0000313" key="5">
    <source>
        <dbReference type="Proteomes" id="UP001597417"/>
    </source>
</evidence>
<feature type="domain" description="FAD-binding" evidence="3">
    <location>
        <begin position="1"/>
        <end position="170"/>
    </location>
</feature>
<dbReference type="Proteomes" id="UP001597417">
    <property type="component" value="Unassembled WGS sequence"/>
</dbReference>
<dbReference type="PANTHER" id="PTHR13789">
    <property type="entry name" value="MONOOXYGENASE"/>
    <property type="match status" value="1"/>
</dbReference>
<dbReference type="Gene3D" id="3.30.9.30">
    <property type="match status" value="1"/>
</dbReference>
<gene>
    <name evidence="4" type="ORF">ACFSXZ_13175</name>
</gene>
<evidence type="ECO:0000259" key="3">
    <source>
        <dbReference type="Pfam" id="PF01494"/>
    </source>
</evidence>
<dbReference type="SUPFAM" id="SSF51905">
    <property type="entry name" value="FAD/NAD(P)-binding domain"/>
    <property type="match status" value="1"/>
</dbReference>
<dbReference type="InterPro" id="IPR002938">
    <property type="entry name" value="FAD-bd"/>
</dbReference>
<dbReference type="EMBL" id="JBHUKR010000007">
    <property type="protein sequence ID" value="MFD2417275.1"/>
    <property type="molecule type" value="Genomic_DNA"/>
</dbReference>
<dbReference type="Gene3D" id="3.50.50.60">
    <property type="entry name" value="FAD/NAD(P)-binding domain"/>
    <property type="match status" value="1"/>
</dbReference>
<keyword evidence="5" id="KW-1185">Reference proteome</keyword>
<name>A0ABW5FRG5_9PSEU</name>
<dbReference type="PANTHER" id="PTHR13789:SF268">
    <property type="entry name" value="5-METHYLPHENAZINE-1-CARBOXYLATE 1-MONOOXYGENASE"/>
    <property type="match status" value="1"/>
</dbReference>
<dbReference type="SUPFAM" id="SSF54373">
    <property type="entry name" value="FAD-linked reductases, C-terminal domain"/>
    <property type="match status" value="1"/>
</dbReference>
<dbReference type="InterPro" id="IPR050493">
    <property type="entry name" value="FAD-dep_Monooxygenase_BioMet"/>
</dbReference>
<comment type="caution">
    <text evidence="4">The sequence shown here is derived from an EMBL/GenBank/DDBJ whole genome shotgun (WGS) entry which is preliminary data.</text>
</comment>
<proteinExistence type="predicted"/>
<dbReference type="PRINTS" id="PR00420">
    <property type="entry name" value="RNGMNOXGNASE"/>
</dbReference>
<reference evidence="5" key="1">
    <citation type="journal article" date="2019" name="Int. J. Syst. Evol. Microbiol.">
        <title>The Global Catalogue of Microorganisms (GCM) 10K type strain sequencing project: providing services to taxonomists for standard genome sequencing and annotation.</title>
        <authorList>
            <consortium name="The Broad Institute Genomics Platform"/>
            <consortium name="The Broad Institute Genome Sequencing Center for Infectious Disease"/>
            <person name="Wu L."/>
            <person name="Ma J."/>
        </authorList>
    </citation>
    <scope>NUCLEOTIDE SEQUENCE [LARGE SCALE GENOMIC DNA]</scope>
    <source>
        <strain evidence="5">CGMCC 4.7645</strain>
    </source>
</reference>